<dbReference type="PANTHER" id="PTHR43229:SF2">
    <property type="entry name" value="NODULATION PROTEIN J"/>
    <property type="match status" value="1"/>
</dbReference>
<feature type="transmembrane region" description="Helical" evidence="5">
    <location>
        <begin position="202"/>
        <end position="222"/>
    </location>
</feature>
<sequence>MSATPVRDPGLRPPRPPAGPSPRPSHRSGLLRRLRVALGDALTLTRRDMLVWTRVPTFVLFSVIQPVMFVLLFRYVFGGAIHVRIPGGYVNYLTPGIIGQSAAFASFSTALALAREIQRGVVDRFRAMPMARSAVLVGRLLADGVRLTVTMLILLAVSVAVGFRFRTGPGDAIGMVALAVAFGLAICTVAGFIGLAIRDEEAVGTFGLIWLFPLTFVSSAFVPVQSMPGWLQAFAKNQPVTIVIDELRALAVGGPLVLHGWESAVWLAGIVGVFVPLAVRAYRRA</sequence>
<keyword evidence="3 5" id="KW-1133">Transmembrane helix</keyword>
<gene>
    <name evidence="8" type="ORF">ACFFRE_08575</name>
</gene>
<evidence type="ECO:0000259" key="7">
    <source>
        <dbReference type="PROSITE" id="PS51012"/>
    </source>
</evidence>
<organism evidence="8 9">
    <name type="scientific">Aciditerrimonas ferrireducens</name>
    <dbReference type="NCBI Taxonomy" id="667306"/>
    <lineage>
        <taxon>Bacteria</taxon>
        <taxon>Bacillati</taxon>
        <taxon>Actinomycetota</taxon>
        <taxon>Acidimicrobiia</taxon>
        <taxon>Acidimicrobiales</taxon>
        <taxon>Acidimicrobiaceae</taxon>
        <taxon>Aciditerrimonas</taxon>
    </lineage>
</organism>
<dbReference type="InterPro" id="IPR051784">
    <property type="entry name" value="Nod_factor_ABC_transporter"/>
</dbReference>
<feature type="compositionally biased region" description="Pro residues" evidence="6">
    <location>
        <begin position="11"/>
        <end position="23"/>
    </location>
</feature>
<dbReference type="Proteomes" id="UP001589788">
    <property type="component" value="Unassembled WGS sequence"/>
</dbReference>
<dbReference type="RefSeq" id="WP_377789690.1">
    <property type="nucleotide sequence ID" value="NZ_JBHLYQ010000079.1"/>
</dbReference>
<name>A0ABV6C3B6_9ACTN</name>
<feature type="transmembrane region" description="Helical" evidence="5">
    <location>
        <begin position="135"/>
        <end position="160"/>
    </location>
</feature>
<feature type="transmembrane region" description="Helical" evidence="5">
    <location>
        <begin position="172"/>
        <end position="195"/>
    </location>
</feature>
<evidence type="ECO:0000256" key="2">
    <source>
        <dbReference type="ARBA" id="ARBA00022692"/>
    </source>
</evidence>
<feature type="transmembrane region" description="Helical" evidence="5">
    <location>
        <begin position="55"/>
        <end position="77"/>
    </location>
</feature>
<dbReference type="PANTHER" id="PTHR43229">
    <property type="entry name" value="NODULATION PROTEIN J"/>
    <property type="match status" value="1"/>
</dbReference>
<dbReference type="InterPro" id="IPR013525">
    <property type="entry name" value="ABC2_TM"/>
</dbReference>
<evidence type="ECO:0000256" key="6">
    <source>
        <dbReference type="SAM" id="MobiDB-lite"/>
    </source>
</evidence>
<evidence type="ECO:0000256" key="5">
    <source>
        <dbReference type="RuleBase" id="RU361157"/>
    </source>
</evidence>
<comment type="subcellular location">
    <subcellularLocation>
        <location evidence="5">Cell membrane</location>
        <topology evidence="5">Multi-pass membrane protein</topology>
    </subcellularLocation>
    <subcellularLocation>
        <location evidence="1">Membrane</location>
        <topology evidence="1">Multi-pass membrane protein</topology>
    </subcellularLocation>
</comment>
<proteinExistence type="inferred from homology"/>
<dbReference type="PROSITE" id="PS51012">
    <property type="entry name" value="ABC_TM2"/>
    <property type="match status" value="1"/>
</dbReference>
<dbReference type="PRINTS" id="PR00164">
    <property type="entry name" value="ABC2TRNSPORT"/>
</dbReference>
<evidence type="ECO:0000313" key="8">
    <source>
        <dbReference type="EMBL" id="MFC0082200.1"/>
    </source>
</evidence>
<feature type="domain" description="ABC transmembrane type-2" evidence="7">
    <location>
        <begin position="57"/>
        <end position="285"/>
    </location>
</feature>
<dbReference type="Pfam" id="PF01061">
    <property type="entry name" value="ABC2_membrane"/>
    <property type="match status" value="1"/>
</dbReference>
<evidence type="ECO:0000313" key="9">
    <source>
        <dbReference type="Proteomes" id="UP001589788"/>
    </source>
</evidence>
<keyword evidence="4 5" id="KW-0472">Membrane</keyword>
<comment type="caution">
    <text evidence="8">The sequence shown here is derived from an EMBL/GenBank/DDBJ whole genome shotgun (WGS) entry which is preliminary data.</text>
</comment>
<evidence type="ECO:0000256" key="4">
    <source>
        <dbReference type="ARBA" id="ARBA00023136"/>
    </source>
</evidence>
<dbReference type="InterPro" id="IPR047817">
    <property type="entry name" value="ABC2_TM_bact-type"/>
</dbReference>
<dbReference type="PIRSF" id="PIRSF006648">
    <property type="entry name" value="DrrB"/>
    <property type="match status" value="1"/>
</dbReference>
<feature type="transmembrane region" description="Helical" evidence="5">
    <location>
        <begin position="97"/>
        <end position="114"/>
    </location>
</feature>
<feature type="transmembrane region" description="Helical" evidence="5">
    <location>
        <begin position="264"/>
        <end position="282"/>
    </location>
</feature>
<protein>
    <recommendedName>
        <fullName evidence="5">Transport permease protein</fullName>
    </recommendedName>
</protein>
<accession>A0ABV6C3B6</accession>
<keyword evidence="9" id="KW-1185">Reference proteome</keyword>
<evidence type="ECO:0000256" key="3">
    <source>
        <dbReference type="ARBA" id="ARBA00022989"/>
    </source>
</evidence>
<evidence type="ECO:0000256" key="1">
    <source>
        <dbReference type="ARBA" id="ARBA00004141"/>
    </source>
</evidence>
<dbReference type="InterPro" id="IPR000412">
    <property type="entry name" value="ABC_2_transport"/>
</dbReference>
<keyword evidence="5" id="KW-0813">Transport</keyword>
<dbReference type="EMBL" id="JBHLYQ010000079">
    <property type="protein sequence ID" value="MFC0082200.1"/>
    <property type="molecule type" value="Genomic_DNA"/>
</dbReference>
<feature type="region of interest" description="Disordered" evidence="6">
    <location>
        <begin position="1"/>
        <end position="28"/>
    </location>
</feature>
<comment type="similarity">
    <text evidence="5">Belongs to the ABC-2 integral membrane protein family.</text>
</comment>
<reference evidence="8 9" key="1">
    <citation type="submission" date="2024-09" db="EMBL/GenBank/DDBJ databases">
        <authorList>
            <person name="Sun Q."/>
            <person name="Mori K."/>
        </authorList>
    </citation>
    <scope>NUCLEOTIDE SEQUENCE [LARGE SCALE GENOMIC DNA]</scope>
    <source>
        <strain evidence="8 9">JCM 15389</strain>
    </source>
</reference>
<keyword evidence="5" id="KW-1003">Cell membrane</keyword>
<keyword evidence="2 5" id="KW-0812">Transmembrane</keyword>